<feature type="region of interest" description="Disordered" evidence="1">
    <location>
        <begin position="81"/>
        <end position="121"/>
    </location>
</feature>
<sequence>MDGSLVARLPFLCSLHLTPSLAQLGLRQLLGLWNVAGKPSPLQVPIIQVSWWKDSVSPCLDQHILGSVGLCTTAPGAASQKIPAAQERGPGAVGQNSLCWPDDNWDDEEEEEEVKETEVKQ</sequence>
<protein>
    <submittedName>
        <fullName evidence="3">Uncharacterized protein</fullName>
    </submittedName>
</protein>
<dbReference type="Proteomes" id="UP000276834">
    <property type="component" value="Unassembled WGS sequence"/>
</dbReference>
<comment type="caution">
    <text evidence="3">The sequence shown here is derived from an EMBL/GenBank/DDBJ whole genome shotgun (WGS) entry which is preliminary data.</text>
</comment>
<name>A0A3L8S038_CHLGU</name>
<feature type="non-terminal residue" evidence="3">
    <location>
        <position position="121"/>
    </location>
</feature>
<gene>
    <name evidence="3" type="ORF">DV515_00013713</name>
</gene>
<feature type="chain" id="PRO_5017982857" evidence="2">
    <location>
        <begin position="23"/>
        <end position="121"/>
    </location>
</feature>
<accession>A0A3L8S038</accession>
<proteinExistence type="predicted"/>
<evidence type="ECO:0000313" key="4">
    <source>
        <dbReference type="Proteomes" id="UP000276834"/>
    </source>
</evidence>
<keyword evidence="2" id="KW-0732">Signal</keyword>
<evidence type="ECO:0000313" key="3">
    <source>
        <dbReference type="EMBL" id="RLV92632.1"/>
    </source>
</evidence>
<evidence type="ECO:0000256" key="1">
    <source>
        <dbReference type="SAM" id="MobiDB-lite"/>
    </source>
</evidence>
<feature type="signal peptide" evidence="2">
    <location>
        <begin position="1"/>
        <end position="22"/>
    </location>
</feature>
<reference evidence="3 4" key="1">
    <citation type="journal article" date="2018" name="Proc. R. Soc. B">
        <title>A non-coding region near Follistatin controls head colour polymorphism in the Gouldian finch.</title>
        <authorList>
            <person name="Toomey M.B."/>
            <person name="Marques C.I."/>
            <person name="Andrade P."/>
            <person name="Araujo P.M."/>
            <person name="Sabatino S."/>
            <person name="Gazda M.A."/>
            <person name="Afonso S."/>
            <person name="Lopes R.J."/>
            <person name="Corbo J.C."/>
            <person name="Carneiro M."/>
        </authorList>
    </citation>
    <scope>NUCLEOTIDE SEQUENCE [LARGE SCALE GENOMIC DNA]</scope>
    <source>
        <strain evidence="3">Red01</strain>
        <tissue evidence="3">Muscle</tissue>
    </source>
</reference>
<evidence type="ECO:0000256" key="2">
    <source>
        <dbReference type="SAM" id="SignalP"/>
    </source>
</evidence>
<keyword evidence="4" id="KW-1185">Reference proteome</keyword>
<feature type="compositionally biased region" description="Acidic residues" evidence="1">
    <location>
        <begin position="103"/>
        <end position="115"/>
    </location>
</feature>
<dbReference type="AlphaFoldDB" id="A0A3L8S038"/>
<dbReference type="EMBL" id="QUSF01000099">
    <property type="protein sequence ID" value="RLV92632.1"/>
    <property type="molecule type" value="Genomic_DNA"/>
</dbReference>
<organism evidence="3 4">
    <name type="scientific">Chloebia gouldiae</name>
    <name type="common">Gouldian finch</name>
    <name type="synonym">Erythrura gouldiae</name>
    <dbReference type="NCBI Taxonomy" id="44316"/>
    <lineage>
        <taxon>Eukaryota</taxon>
        <taxon>Metazoa</taxon>
        <taxon>Chordata</taxon>
        <taxon>Craniata</taxon>
        <taxon>Vertebrata</taxon>
        <taxon>Euteleostomi</taxon>
        <taxon>Archelosauria</taxon>
        <taxon>Archosauria</taxon>
        <taxon>Dinosauria</taxon>
        <taxon>Saurischia</taxon>
        <taxon>Theropoda</taxon>
        <taxon>Coelurosauria</taxon>
        <taxon>Aves</taxon>
        <taxon>Neognathae</taxon>
        <taxon>Neoaves</taxon>
        <taxon>Telluraves</taxon>
        <taxon>Australaves</taxon>
        <taxon>Passeriformes</taxon>
        <taxon>Passeroidea</taxon>
        <taxon>Passeridae</taxon>
        <taxon>Chloebia</taxon>
    </lineage>
</organism>